<accession>A0ABN8QCM6</accession>
<evidence type="ECO:0000259" key="2">
    <source>
        <dbReference type="SMART" id="SM01241"/>
    </source>
</evidence>
<evidence type="ECO:0000256" key="1">
    <source>
        <dbReference type="SAM" id="SignalP"/>
    </source>
</evidence>
<evidence type="ECO:0000313" key="4">
    <source>
        <dbReference type="Proteomes" id="UP001159427"/>
    </source>
</evidence>
<dbReference type="Pfam" id="PF08725">
    <property type="entry name" value="Integrin_b_cyt"/>
    <property type="match status" value="1"/>
</dbReference>
<dbReference type="EMBL" id="CALNXI010001206">
    <property type="protein sequence ID" value="CAH3160070.1"/>
    <property type="molecule type" value="Genomic_DNA"/>
</dbReference>
<comment type="caution">
    <text evidence="3">The sequence shown here is derived from an EMBL/GenBank/DDBJ whole genome shotgun (WGS) entry which is preliminary data.</text>
</comment>
<sequence length="75" mass="8492">GDVLAVALALLLIWRVLASIQVGISAWFCSYLQDRRAFAKWEQLNAKCAMAENPIFKPTTTTFMNPMYEVKTPLK</sequence>
<gene>
    <name evidence="3" type="ORF">PEVE_00003470</name>
</gene>
<protein>
    <recommendedName>
        <fullName evidence="2">Integrin beta subunit cytoplasmic domain-containing protein</fullName>
    </recommendedName>
</protein>
<feature type="signal peptide" evidence="1">
    <location>
        <begin position="1"/>
        <end position="18"/>
    </location>
</feature>
<dbReference type="SMART" id="SM01241">
    <property type="entry name" value="Integrin_b_cyt"/>
    <property type="match status" value="1"/>
</dbReference>
<feature type="chain" id="PRO_5045235843" description="Integrin beta subunit cytoplasmic domain-containing protein" evidence="1">
    <location>
        <begin position="19"/>
        <end position="75"/>
    </location>
</feature>
<organism evidence="3 4">
    <name type="scientific">Porites evermanni</name>
    <dbReference type="NCBI Taxonomy" id="104178"/>
    <lineage>
        <taxon>Eukaryota</taxon>
        <taxon>Metazoa</taxon>
        <taxon>Cnidaria</taxon>
        <taxon>Anthozoa</taxon>
        <taxon>Hexacorallia</taxon>
        <taxon>Scleractinia</taxon>
        <taxon>Fungiina</taxon>
        <taxon>Poritidae</taxon>
        <taxon>Porites</taxon>
    </lineage>
</organism>
<keyword evidence="4" id="KW-1185">Reference proteome</keyword>
<keyword evidence="1" id="KW-0732">Signal</keyword>
<name>A0ABN8QCM6_9CNID</name>
<dbReference type="Gene3D" id="1.20.5.630">
    <property type="entry name" value="Integrin beta subunit, cytoplasmic domain"/>
    <property type="match status" value="1"/>
</dbReference>
<dbReference type="Proteomes" id="UP001159427">
    <property type="component" value="Unassembled WGS sequence"/>
</dbReference>
<feature type="non-terminal residue" evidence="3">
    <location>
        <position position="1"/>
    </location>
</feature>
<reference evidence="3 4" key="1">
    <citation type="submission" date="2022-05" db="EMBL/GenBank/DDBJ databases">
        <authorList>
            <consortium name="Genoscope - CEA"/>
            <person name="William W."/>
        </authorList>
    </citation>
    <scope>NUCLEOTIDE SEQUENCE [LARGE SCALE GENOMIC DNA]</scope>
</reference>
<feature type="domain" description="Integrin beta subunit cytoplasmic" evidence="2">
    <location>
        <begin position="27"/>
        <end position="71"/>
    </location>
</feature>
<proteinExistence type="predicted"/>
<evidence type="ECO:0000313" key="3">
    <source>
        <dbReference type="EMBL" id="CAH3160070.1"/>
    </source>
</evidence>
<dbReference type="InterPro" id="IPR014836">
    <property type="entry name" value="Integrin_bsu_cyt_dom"/>
</dbReference>